<evidence type="ECO:0000313" key="3">
    <source>
        <dbReference type="Proteomes" id="UP000799766"/>
    </source>
</evidence>
<sequence>MAHTLSLLPGLAPNSPIGSTPKIPKPSRSRAPTQHCDSLEHRNTTPSGTVGSLLVRINIIRYKEATEGGEAIQAAGHALTRPSKPRIPDPGLEALNLNHKLPPMFCKRLAQQSPSASRRTKRNESSVFSVGENKCNRYFETVNSRGKGRAQRSIEKEKGEKKQEWTIQDRKGNNVESPSRDYNVYAHPQKTSRQDNNQ</sequence>
<feature type="region of interest" description="Disordered" evidence="1">
    <location>
        <begin position="143"/>
        <end position="198"/>
    </location>
</feature>
<keyword evidence="3" id="KW-1185">Reference proteome</keyword>
<proteinExistence type="predicted"/>
<feature type="compositionally biased region" description="Basic and acidic residues" evidence="1">
    <location>
        <begin position="152"/>
        <end position="173"/>
    </location>
</feature>
<evidence type="ECO:0000313" key="2">
    <source>
        <dbReference type="EMBL" id="KAF2452455.1"/>
    </source>
</evidence>
<accession>A0A6A6NL67</accession>
<dbReference type="AlphaFoldDB" id="A0A6A6NL67"/>
<reference evidence="2" key="1">
    <citation type="journal article" date="2020" name="Stud. Mycol.">
        <title>101 Dothideomycetes genomes: a test case for predicting lifestyles and emergence of pathogens.</title>
        <authorList>
            <person name="Haridas S."/>
            <person name="Albert R."/>
            <person name="Binder M."/>
            <person name="Bloem J."/>
            <person name="Labutti K."/>
            <person name="Salamov A."/>
            <person name="Andreopoulos B."/>
            <person name="Baker S."/>
            <person name="Barry K."/>
            <person name="Bills G."/>
            <person name="Bluhm B."/>
            <person name="Cannon C."/>
            <person name="Castanera R."/>
            <person name="Culley D."/>
            <person name="Daum C."/>
            <person name="Ezra D."/>
            <person name="Gonzalez J."/>
            <person name="Henrissat B."/>
            <person name="Kuo A."/>
            <person name="Liang C."/>
            <person name="Lipzen A."/>
            <person name="Lutzoni F."/>
            <person name="Magnuson J."/>
            <person name="Mondo S."/>
            <person name="Nolan M."/>
            <person name="Ohm R."/>
            <person name="Pangilinan J."/>
            <person name="Park H.-J."/>
            <person name="Ramirez L."/>
            <person name="Alfaro M."/>
            <person name="Sun H."/>
            <person name="Tritt A."/>
            <person name="Yoshinaga Y."/>
            <person name="Zwiers L.-H."/>
            <person name="Turgeon B."/>
            <person name="Goodwin S."/>
            <person name="Spatafora J."/>
            <person name="Crous P."/>
            <person name="Grigoriev I."/>
        </authorList>
    </citation>
    <scope>NUCLEOTIDE SEQUENCE</scope>
    <source>
        <strain evidence="2">ATCC 16933</strain>
    </source>
</reference>
<dbReference type="Proteomes" id="UP000799766">
    <property type="component" value="Unassembled WGS sequence"/>
</dbReference>
<organism evidence="2 3">
    <name type="scientific">Lineolata rhizophorae</name>
    <dbReference type="NCBI Taxonomy" id="578093"/>
    <lineage>
        <taxon>Eukaryota</taxon>
        <taxon>Fungi</taxon>
        <taxon>Dikarya</taxon>
        <taxon>Ascomycota</taxon>
        <taxon>Pezizomycotina</taxon>
        <taxon>Dothideomycetes</taxon>
        <taxon>Dothideomycetes incertae sedis</taxon>
        <taxon>Lineolatales</taxon>
        <taxon>Lineolataceae</taxon>
        <taxon>Lineolata</taxon>
    </lineage>
</organism>
<evidence type="ECO:0000256" key="1">
    <source>
        <dbReference type="SAM" id="MobiDB-lite"/>
    </source>
</evidence>
<feature type="compositionally biased region" description="Polar residues" evidence="1">
    <location>
        <begin position="189"/>
        <end position="198"/>
    </location>
</feature>
<dbReference type="EMBL" id="MU001709">
    <property type="protein sequence ID" value="KAF2452455.1"/>
    <property type="molecule type" value="Genomic_DNA"/>
</dbReference>
<feature type="region of interest" description="Disordered" evidence="1">
    <location>
        <begin position="1"/>
        <end position="48"/>
    </location>
</feature>
<gene>
    <name evidence="2" type="ORF">BDY21DRAFT_172498</name>
</gene>
<name>A0A6A6NL67_9PEZI</name>
<protein>
    <submittedName>
        <fullName evidence="2">Uncharacterized protein</fullName>
    </submittedName>
</protein>